<dbReference type="AlphaFoldDB" id="A0A1X1EYF6"/>
<dbReference type="Proteomes" id="UP000193749">
    <property type="component" value="Unassembled WGS sequence"/>
</dbReference>
<evidence type="ECO:0000313" key="2">
    <source>
        <dbReference type="Proteomes" id="UP000193749"/>
    </source>
</evidence>
<organism evidence="1 2">
    <name type="scientific">Pantoea cypripedii</name>
    <name type="common">Pectobacterium cypripedii</name>
    <name type="synonym">Erwinia cypripedii</name>
    <dbReference type="NCBI Taxonomy" id="55209"/>
    <lineage>
        <taxon>Bacteria</taxon>
        <taxon>Pseudomonadati</taxon>
        <taxon>Pseudomonadota</taxon>
        <taxon>Gammaproteobacteria</taxon>
        <taxon>Enterobacterales</taxon>
        <taxon>Erwiniaceae</taxon>
        <taxon>Pantoea</taxon>
    </lineage>
</organism>
<evidence type="ECO:0000313" key="1">
    <source>
        <dbReference type="EMBL" id="ORM94944.1"/>
    </source>
</evidence>
<dbReference type="RefSeq" id="WP_084876768.1">
    <property type="nucleotide sequence ID" value="NZ_JAGGMY010000001.1"/>
</dbReference>
<accession>A0A1X1EYF6</accession>
<keyword evidence="2" id="KW-1185">Reference proteome</keyword>
<dbReference type="EMBL" id="MLJI01000001">
    <property type="protein sequence ID" value="ORM94944.1"/>
    <property type="molecule type" value="Genomic_DNA"/>
</dbReference>
<dbReference type="STRING" id="55209.HA50_16965"/>
<dbReference type="OrthoDB" id="8481528at2"/>
<name>A0A1X1EYF6_PANCY</name>
<reference evidence="1 2" key="1">
    <citation type="journal article" date="2017" name="Antonie Van Leeuwenhoek">
        <title>Phylogenomic resolution of the bacterial genus Pantoea and its relationship with Erwinia and Tatumella.</title>
        <authorList>
            <person name="Palmer M."/>
            <person name="Steenkamp E.T."/>
            <person name="Coetzee M.P."/>
            <person name="Chan W.Y."/>
            <person name="van Zyl E."/>
            <person name="De Maayer P."/>
            <person name="Coutinho T.A."/>
            <person name="Blom J."/>
            <person name="Smits T.H."/>
            <person name="Duffy B."/>
            <person name="Venter S.N."/>
        </authorList>
    </citation>
    <scope>NUCLEOTIDE SEQUENCE [LARGE SCALE GENOMIC DNA]</scope>
    <source>
        <strain evidence="1 2">LMG 2657</strain>
    </source>
</reference>
<comment type="caution">
    <text evidence="1">The sequence shown here is derived from an EMBL/GenBank/DDBJ whole genome shotgun (WGS) entry which is preliminary data.</text>
</comment>
<protein>
    <submittedName>
        <fullName evidence="1">Uncharacterized protein</fullName>
    </submittedName>
</protein>
<gene>
    <name evidence="1" type="ORF">HA50_16965</name>
</gene>
<proteinExistence type="predicted"/>
<sequence length="247" mass="27984">MNTNENLLDDMCRLRDFLLNSKICPDIGPLSRLISKLQANINSGAEENFEYSLDDLVFNLCEKCGTICPTQITPKESPIEIHLELILKSEGPYEFSKIKELSGQLRLKAEWLNDRTPDAELKTSHSAWHFDYHVSKKGDGANLFSHPQFHLQNGGNKLTDNLNDYGELMILDAPRLPLPPMDVILAIDFIISNFFGLTWQKALCDSEYIDVVKRAQEAWWKPYYEGISQHWSGNGSGISNALIPSLL</sequence>